<name>A0A8T2AY04_9BRAS</name>
<accession>A0A8T2AY04</accession>
<reference evidence="2 3" key="1">
    <citation type="submission" date="2020-12" db="EMBL/GenBank/DDBJ databases">
        <title>Concerted genomic and epigenomic changes stabilize Arabidopsis allopolyploids.</title>
        <authorList>
            <person name="Chen Z."/>
        </authorList>
    </citation>
    <scope>NUCLEOTIDE SEQUENCE [LARGE SCALE GENOMIC DNA]</scope>
    <source>
        <strain evidence="2">Allo738</strain>
        <tissue evidence="2">Leaf</tissue>
    </source>
</reference>
<sequence>MNKSKGEVSYVKMVEKICRKKKVDEDVVSYYEDVSEDGFRSVLHVEVTNNVEQNQATDENEGFDQILREDLVRGYVANNEDNPLVGGADDSGGGVLAMYVGEPSQQYPAVVENEDRDVEENASGTILWEDEIVVTKGQEFRSKEAIQNYPGKLTIPPPKDLINLVQRRFGVQVSYSTAWRGKKEAANDISGTPEEGFRLVHSYMYMIEKMNHGLWSNDMIMDELVAEDALEHIAKEELIEQGTAAKEKELEHTTKEEALITPTGPMTRFKAKKFIQAIGGLLVNIQEQSDNLEKLGERAIPIEFNNVRVTQLYSFSLVEFCPNGFSQQGF</sequence>
<dbReference type="Proteomes" id="UP000694240">
    <property type="component" value="Chromosome 8"/>
</dbReference>
<gene>
    <name evidence="2" type="ORF">ISN45_Aa03g031630</name>
</gene>
<dbReference type="Pfam" id="PF10532">
    <property type="entry name" value="Plant_all_beta"/>
    <property type="match status" value="1"/>
</dbReference>
<proteinExistence type="predicted"/>
<dbReference type="EMBL" id="JAEFBK010000008">
    <property type="protein sequence ID" value="KAG7578993.1"/>
    <property type="molecule type" value="Genomic_DNA"/>
</dbReference>
<organism evidence="2 3">
    <name type="scientific">Arabidopsis thaliana x Arabidopsis arenosa</name>
    <dbReference type="NCBI Taxonomy" id="1240361"/>
    <lineage>
        <taxon>Eukaryota</taxon>
        <taxon>Viridiplantae</taxon>
        <taxon>Streptophyta</taxon>
        <taxon>Embryophyta</taxon>
        <taxon>Tracheophyta</taxon>
        <taxon>Spermatophyta</taxon>
        <taxon>Magnoliopsida</taxon>
        <taxon>eudicotyledons</taxon>
        <taxon>Gunneridae</taxon>
        <taxon>Pentapetalae</taxon>
        <taxon>rosids</taxon>
        <taxon>malvids</taxon>
        <taxon>Brassicales</taxon>
        <taxon>Brassicaceae</taxon>
        <taxon>Camelineae</taxon>
        <taxon>Arabidopsis</taxon>
    </lineage>
</organism>
<evidence type="ECO:0000313" key="2">
    <source>
        <dbReference type="EMBL" id="KAG7578993.1"/>
    </source>
</evidence>
<evidence type="ECO:0000313" key="3">
    <source>
        <dbReference type="Proteomes" id="UP000694240"/>
    </source>
</evidence>
<dbReference type="AlphaFoldDB" id="A0A8T2AY04"/>
<comment type="caution">
    <text evidence="2">The sequence shown here is derived from an EMBL/GenBank/DDBJ whole genome shotgun (WGS) entry which is preliminary data.</text>
</comment>
<protein>
    <submittedName>
        <fullName evidence="2">MULE transposase N-terminal all-beta domain</fullName>
    </submittedName>
</protein>
<feature type="domain" description="MULE transposase N-terminal all-beta" evidence="1">
    <location>
        <begin position="3"/>
        <end position="115"/>
    </location>
</feature>
<keyword evidence="3" id="KW-1185">Reference proteome</keyword>
<evidence type="ECO:0000259" key="1">
    <source>
        <dbReference type="Pfam" id="PF10532"/>
    </source>
</evidence>
<dbReference type="InterPro" id="IPR018290">
    <property type="entry name" value="MULE_transposase_N"/>
</dbReference>